<dbReference type="Gene3D" id="3.40.50.1820">
    <property type="entry name" value="alpha/beta hydrolase"/>
    <property type="match status" value="1"/>
</dbReference>
<name>A0ABW6IE99_9CYAN</name>
<dbReference type="PRINTS" id="PR00111">
    <property type="entry name" value="ABHYDROLASE"/>
</dbReference>
<dbReference type="Proteomes" id="UP001600165">
    <property type="component" value="Unassembled WGS sequence"/>
</dbReference>
<sequence length="299" mass="32249">MLQFQPIGFGQRVVETALGAMAYYTPTAAPWVRSDQATEEAKPPLVFLHSLGGGSSAYEWSQVYPAFAADYQVIAPDLIGWGQSAHPVHDYRAEDYFEAIAILLETVAQRPAVVAATSLTAAIVIRLAIRRPELFSQLFLVSPSGYEDFGNGYQQGIAARLAGTPGLDNLIYSLGAANETAIANFMATFLFANPDRITPEMIAAYLASATQRQAEYAALASLKGALCCDLSRYMSQLQVPTLFVWGQASRFNRPEIGQRLAALNPTAVKTVAVIPEAGVLPHLELPAIVIGLLRKFLAA</sequence>
<evidence type="ECO:0000259" key="1">
    <source>
        <dbReference type="Pfam" id="PF12697"/>
    </source>
</evidence>
<accession>A0ABW6IE99</accession>
<dbReference type="RefSeq" id="WP_377964333.1">
    <property type="nucleotide sequence ID" value="NZ_JBHZOL010000066.1"/>
</dbReference>
<gene>
    <name evidence="2" type="ORF">ACFVKH_09485</name>
</gene>
<dbReference type="PANTHER" id="PTHR46438:SF2">
    <property type="entry name" value="ALPHA_BETA-HYDROLASES SUPERFAMILY PROTEIN"/>
    <property type="match status" value="1"/>
</dbReference>
<dbReference type="InterPro" id="IPR000073">
    <property type="entry name" value="AB_hydrolase_1"/>
</dbReference>
<organism evidence="2 3">
    <name type="scientific">Almyronema epifaneia S1</name>
    <dbReference type="NCBI Taxonomy" id="2991925"/>
    <lineage>
        <taxon>Bacteria</taxon>
        <taxon>Bacillati</taxon>
        <taxon>Cyanobacteriota</taxon>
        <taxon>Cyanophyceae</taxon>
        <taxon>Nodosilineales</taxon>
        <taxon>Nodosilineaceae</taxon>
        <taxon>Almyronema</taxon>
        <taxon>Almyronema epifaneia</taxon>
    </lineage>
</organism>
<evidence type="ECO:0000313" key="2">
    <source>
        <dbReference type="EMBL" id="MFE4106508.1"/>
    </source>
</evidence>
<dbReference type="Pfam" id="PF12697">
    <property type="entry name" value="Abhydrolase_6"/>
    <property type="match status" value="1"/>
</dbReference>
<proteinExistence type="predicted"/>
<keyword evidence="2" id="KW-0378">Hydrolase</keyword>
<dbReference type="EMBL" id="JBHZOL010000066">
    <property type="protein sequence ID" value="MFE4106508.1"/>
    <property type="molecule type" value="Genomic_DNA"/>
</dbReference>
<reference evidence="2 3" key="1">
    <citation type="submission" date="2024-10" db="EMBL/GenBank/DDBJ databases">
        <authorList>
            <person name="Ratan Roy A."/>
            <person name="Morales Sandoval P.H."/>
            <person name="De Los Santos Villalobos S."/>
            <person name="Chakraborty S."/>
            <person name="Mukherjee J."/>
        </authorList>
    </citation>
    <scope>NUCLEOTIDE SEQUENCE [LARGE SCALE GENOMIC DNA]</scope>
    <source>
        <strain evidence="2 3">S1</strain>
    </source>
</reference>
<dbReference type="SUPFAM" id="SSF53474">
    <property type="entry name" value="alpha/beta-Hydrolases"/>
    <property type="match status" value="1"/>
</dbReference>
<keyword evidence="3" id="KW-1185">Reference proteome</keyword>
<feature type="domain" description="AB hydrolase-1" evidence="1">
    <location>
        <begin position="45"/>
        <end position="289"/>
    </location>
</feature>
<evidence type="ECO:0000313" key="3">
    <source>
        <dbReference type="Proteomes" id="UP001600165"/>
    </source>
</evidence>
<protein>
    <submittedName>
        <fullName evidence="2">Alpha/beta fold hydrolase</fullName>
    </submittedName>
</protein>
<dbReference type="GO" id="GO:0016787">
    <property type="term" value="F:hydrolase activity"/>
    <property type="evidence" value="ECO:0007669"/>
    <property type="project" value="UniProtKB-KW"/>
</dbReference>
<dbReference type="InterPro" id="IPR029058">
    <property type="entry name" value="AB_hydrolase_fold"/>
</dbReference>
<comment type="caution">
    <text evidence="2">The sequence shown here is derived from an EMBL/GenBank/DDBJ whole genome shotgun (WGS) entry which is preliminary data.</text>
</comment>
<dbReference type="PANTHER" id="PTHR46438">
    <property type="entry name" value="ALPHA/BETA-HYDROLASES SUPERFAMILY PROTEIN"/>
    <property type="match status" value="1"/>
</dbReference>